<feature type="coiled-coil region" evidence="1">
    <location>
        <begin position="544"/>
        <end position="578"/>
    </location>
</feature>
<protein>
    <recommendedName>
        <fullName evidence="6">Coiled-coil domain-containing protein 170</fullName>
    </recommendedName>
</protein>
<dbReference type="OrthoDB" id="5832575at2759"/>
<comment type="caution">
    <text evidence="3">The sequence shown here is derived from an EMBL/GenBank/DDBJ whole genome shotgun (WGS) entry which is preliminary data.</text>
</comment>
<feature type="coiled-coil region" evidence="1">
    <location>
        <begin position="111"/>
        <end position="229"/>
    </location>
</feature>
<organism evidence="3 5">
    <name type="scientific">Didymodactylos carnosus</name>
    <dbReference type="NCBI Taxonomy" id="1234261"/>
    <lineage>
        <taxon>Eukaryota</taxon>
        <taxon>Metazoa</taxon>
        <taxon>Spiralia</taxon>
        <taxon>Gnathifera</taxon>
        <taxon>Rotifera</taxon>
        <taxon>Eurotatoria</taxon>
        <taxon>Bdelloidea</taxon>
        <taxon>Philodinida</taxon>
        <taxon>Philodinidae</taxon>
        <taxon>Didymodactylos</taxon>
    </lineage>
</organism>
<dbReference type="Proteomes" id="UP000681722">
    <property type="component" value="Unassembled WGS sequence"/>
</dbReference>
<evidence type="ECO:0000256" key="2">
    <source>
        <dbReference type="SAM" id="MobiDB-lite"/>
    </source>
</evidence>
<keyword evidence="1" id="KW-0175">Coiled coil</keyword>
<dbReference type="PANTHER" id="PTHR18863:SF6">
    <property type="entry name" value="COILED-COIL DOMAIN-CONTAINING PROTEIN 170"/>
    <property type="match status" value="1"/>
</dbReference>
<dbReference type="Gene3D" id="1.10.287.1490">
    <property type="match status" value="1"/>
</dbReference>
<dbReference type="EMBL" id="CAJOBC010000975">
    <property type="protein sequence ID" value="CAF3644231.1"/>
    <property type="molecule type" value="Genomic_DNA"/>
</dbReference>
<dbReference type="SUPFAM" id="SSF57997">
    <property type="entry name" value="Tropomyosin"/>
    <property type="match status" value="1"/>
</dbReference>
<evidence type="ECO:0000313" key="4">
    <source>
        <dbReference type="EMBL" id="CAF3644231.1"/>
    </source>
</evidence>
<evidence type="ECO:0000313" key="3">
    <source>
        <dbReference type="EMBL" id="CAF0856468.1"/>
    </source>
</evidence>
<sequence length="821" mass="95227">MSSYLLEREILGSARNIIDANSNSPLLNSTYRSPYGTSSSPTIYAPTTQYQYQDTSNNYEPKKIVTDLQDQLRLLRKDLEKKDGLIQELSTMRYAGESLYDPMGGVERNALENSRRELSQLQTRVESLTHELRECTIKLSGKDERINELRHEVESLKKEHDILNKSNNQFKIRIRELEQNVGSYESVTNKSSVTITALQNDIKEKQEQLLELQSRIRTHMEERESSERKTEGLNKKLHELFAQLNVILGPDYGVPTPMALENLKTKISDINAENTLLKGRLVKMEEKARSLEAESFSNRSTVQQMANQLRNYEQNGVGSRLQIDTLRGERDAALNDKESISRELETVKSRLESVQKAWQNTKHELDNREQKFSSNQLNVKQIENDALYAKTCLDSFKQQVGQLLSDGYVKVEPKEDEIKEKIQLLMQSSKDRGIIITNLQNQKESLSKQLQEQIKLNNEADSKRHHAEQHLLELEKRVKTLDNEYTTTGIYRENLKHDKFLHFIERLASIMKIENISHDIGYELNADVILARAEQLMRSENDSVVDQKTNIYSLQRKIKQLKEQIENKDLHLDLLRKKVIALEEGRNSKSDLDREIDDHVTLSRKMKVKVDNLTEQVNELKHENTQLKAQITDIHMLKSRTIEQEKEIHRLLEDNSKLQNARDKQAVKISNLQDKMHNVDEETNRTLFSSDSAVRSLSNELRFLKSSLEQMSDRERRLLDFRGQIALMLGLDAKTLSVPDYEITARLERLLSVVQPTMAIPVVQVPQQERHYYPSSHSYNTQRHSAHTRVRSPSPVTRRHDTNHRARSYSPSRMGIDPRTY</sequence>
<dbReference type="EMBL" id="CAJNOQ010000975">
    <property type="protein sequence ID" value="CAF0856468.1"/>
    <property type="molecule type" value="Genomic_DNA"/>
</dbReference>
<proteinExistence type="predicted"/>
<gene>
    <name evidence="3" type="ORF">GPM918_LOCUS6355</name>
    <name evidence="4" type="ORF">SRO942_LOCUS6355</name>
</gene>
<feature type="coiled-coil region" evidence="1">
    <location>
        <begin position="603"/>
        <end position="714"/>
    </location>
</feature>
<evidence type="ECO:0000313" key="5">
    <source>
        <dbReference type="Proteomes" id="UP000663829"/>
    </source>
</evidence>
<reference evidence="3" key="1">
    <citation type="submission" date="2021-02" db="EMBL/GenBank/DDBJ databases">
        <authorList>
            <person name="Nowell W R."/>
        </authorList>
    </citation>
    <scope>NUCLEOTIDE SEQUENCE</scope>
</reference>
<dbReference type="AlphaFoldDB" id="A0A813WDU6"/>
<feature type="coiled-coil region" evidence="1">
    <location>
        <begin position="260"/>
        <end position="294"/>
    </location>
</feature>
<evidence type="ECO:0008006" key="6">
    <source>
        <dbReference type="Google" id="ProtNLM"/>
    </source>
</evidence>
<feature type="region of interest" description="Disordered" evidence="2">
    <location>
        <begin position="22"/>
        <end position="42"/>
    </location>
</feature>
<accession>A0A813WDU6</accession>
<feature type="region of interest" description="Disordered" evidence="2">
    <location>
        <begin position="774"/>
        <end position="821"/>
    </location>
</feature>
<dbReference type="PANTHER" id="PTHR18863">
    <property type="entry name" value="TSEC-2-RELATED"/>
    <property type="match status" value="1"/>
</dbReference>
<keyword evidence="5" id="KW-1185">Reference proteome</keyword>
<name>A0A813WDU6_9BILA</name>
<feature type="coiled-coil region" evidence="1">
    <location>
        <begin position="436"/>
        <end position="484"/>
    </location>
</feature>
<dbReference type="InterPro" id="IPR039139">
    <property type="entry name" value="CCDC170-like"/>
</dbReference>
<feature type="coiled-coil region" evidence="1">
    <location>
        <begin position="323"/>
        <end position="357"/>
    </location>
</feature>
<dbReference type="Proteomes" id="UP000663829">
    <property type="component" value="Unassembled WGS sequence"/>
</dbReference>
<evidence type="ECO:0000256" key="1">
    <source>
        <dbReference type="SAM" id="Coils"/>
    </source>
</evidence>